<dbReference type="EMBL" id="JAPZVI010000003">
    <property type="protein sequence ID" value="MCZ8401054.1"/>
    <property type="molecule type" value="Genomic_DNA"/>
</dbReference>
<feature type="chain" id="PRO_5040820695" evidence="2">
    <location>
        <begin position="28"/>
        <end position="212"/>
    </location>
</feature>
<sequence length="212" mass="22677">MNHRTLLQALLAACLFMLLAAPLAARAAQLSPADSHFLQAAAAADAFQLQAARLASERAASTEVRAFAEKMRSSYQERDAGLRQLARSKRITLPAKAEPGDQRALEAMAGKTGEAFDSLYIEQVALLAHEKSERLYRTAAEQSADAQVRDFALRHQPVLADQLALARALKRDPAARPDAAAPPARQGEPPPVSPAERSAPASVAPETVAPQK</sequence>
<dbReference type="InterPro" id="IPR012347">
    <property type="entry name" value="Ferritin-like"/>
</dbReference>
<dbReference type="AlphaFoldDB" id="A0A9X3KWA2"/>
<dbReference type="PANTHER" id="PTHR38593">
    <property type="entry name" value="BLR2558 PROTEIN"/>
    <property type="match status" value="1"/>
</dbReference>
<dbReference type="InterPro" id="IPR025419">
    <property type="entry name" value="DUF4142"/>
</dbReference>
<evidence type="ECO:0000256" key="2">
    <source>
        <dbReference type="SAM" id="SignalP"/>
    </source>
</evidence>
<organism evidence="4 5">
    <name type="scientific">Alcaligenes xylosoxydans xylosoxydans</name>
    <name type="common">Achromobacter xylosoxidans</name>
    <dbReference type="NCBI Taxonomy" id="85698"/>
    <lineage>
        <taxon>Bacteria</taxon>
        <taxon>Pseudomonadati</taxon>
        <taxon>Pseudomonadota</taxon>
        <taxon>Betaproteobacteria</taxon>
        <taxon>Burkholderiales</taxon>
        <taxon>Alcaligenaceae</taxon>
        <taxon>Achromobacter</taxon>
    </lineage>
</organism>
<evidence type="ECO:0000259" key="3">
    <source>
        <dbReference type="Pfam" id="PF13628"/>
    </source>
</evidence>
<name>A0A9X3KWA2_ALCXX</name>
<feature type="region of interest" description="Disordered" evidence="1">
    <location>
        <begin position="169"/>
        <end position="212"/>
    </location>
</feature>
<comment type="caution">
    <text evidence="4">The sequence shown here is derived from an EMBL/GenBank/DDBJ whole genome shotgun (WGS) entry which is preliminary data.</text>
</comment>
<reference evidence="4" key="1">
    <citation type="submission" date="2022-12" db="EMBL/GenBank/DDBJ databases">
        <authorList>
            <person name="Voronina O.L."/>
            <person name="Kunda M.S."/>
            <person name="Ryzhova N."/>
            <person name="Aksenova E.I."/>
        </authorList>
    </citation>
    <scope>NUCLEOTIDE SEQUENCE</scope>
    <source>
        <strain evidence="4">SCCH136:Ach223948</strain>
    </source>
</reference>
<evidence type="ECO:0000313" key="5">
    <source>
        <dbReference type="Proteomes" id="UP001141992"/>
    </source>
</evidence>
<feature type="compositionally biased region" description="Low complexity" evidence="1">
    <location>
        <begin position="176"/>
        <end position="185"/>
    </location>
</feature>
<keyword evidence="2" id="KW-0732">Signal</keyword>
<feature type="signal peptide" evidence="2">
    <location>
        <begin position="1"/>
        <end position="27"/>
    </location>
</feature>
<feature type="domain" description="DUF4142" evidence="3">
    <location>
        <begin position="33"/>
        <end position="169"/>
    </location>
</feature>
<dbReference type="RefSeq" id="WP_054439753.1">
    <property type="nucleotide sequence ID" value="NZ_CAXONT010000215.1"/>
</dbReference>
<dbReference type="Proteomes" id="UP001141992">
    <property type="component" value="Unassembled WGS sequence"/>
</dbReference>
<proteinExistence type="predicted"/>
<evidence type="ECO:0000256" key="1">
    <source>
        <dbReference type="SAM" id="MobiDB-lite"/>
    </source>
</evidence>
<dbReference type="PANTHER" id="PTHR38593:SF1">
    <property type="entry name" value="BLR2558 PROTEIN"/>
    <property type="match status" value="1"/>
</dbReference>
<protein>
    <submittedName>
        <fullName evidence="4">DUF4142 domain-containing protein</fullName>
    </submittedName>
</protein>
<evidence type="ECO:0000313" key="4">
    <source>
        <dbReference type="EMBL" id="MCZ8401054.1"/>
    </source>
</evidence>
<dbReference type="Pfam" id="PF13628">
    <property type="entry name" value="DUF4142"/>
    <property type="match status" value="1"/>
</dbReference>
<gene>
    <name evidence="4" type="ORF">O9570_06340</name>
</gene>
<dbReference type="Gene3D" id="1.20.1260.10">
    <property type="match status" value="1"/>
</dbReference>
<accession>A0A9X3KWA2</accession>